<keyword evidence="2" id="KW-1185">Reference proteome</keyword>
<evidence type="ECO:0000313" key="1">
    <source>
        <dbReference type="EMBL" id="MBW8271476.1"/>
    </source>
</evidence>
<reference evidence="1 2" key="1">
    <citation type="submission" date="2021-08" db="EMBL/GenBank/DDBJ databases">
        <title>Caldovatus sediminis gen. nov., sp. nov., a moderately thermophilic bacterium isolated from a hot spring.</title>
        <authorList>
            <person name="Hu C.-J."/>
            <person name="Li W.-J."/>
            <person name="Xian W.-D."/>
        </authorList>
    </citation>
    <scope>NUCLEOTIDE SEQUENCE [LARGE SCALE GENOMIC DNA]</scope>
    <source>
        <strain evidence="1 2">SYSU G05006</strain>
    </source>
</reference>
<dbReference type="Pfam" id="PF05159">
    <property type="entry name" value="Capsule_synth"/>
    <property type="match status" value="1"/>
</dbReference>
<dbReference type="RefSeq" id="WP_220119231.1">
    <property type="nucleotide sequence ID" value="NZ_JAHZUY010000111.1"/>
</dbReference>
<gene>
    <name evidence="1" type="ORF">K1J50_18545</name>
</gene>
<name>A0ABS7F9F6_9PROT</name>
<sequence>RPLRVVRAPAAPPAARPTLPGCAAAPLAPWTLLDAAAALHVLDDPLGLLALAAGVPVTCHAPGAAFAGWGATRDMPSVPRRPGPARDATDLFAALIAGTRCADPFRGRPWTLLEALRQLADWRIAEAENRRIVVCCGMAFWKRRRIAAALASEAGRPAFRRGARAAVAAAAGARRGAADPPAIAVWATRVPPGLPHRAAAAGLSLLYVEDGFVRSAGLGAGFLPGASLVLDTAPGLHLDPAAPSRLERLLAEARPDPALLARAAALRAALLARGVTKYGLGGPAALDLGAPPGARRVLVPGQVEDDLSVRLGAAAVRGNLDLLRAARAAAGPDAFLVFKPHPDVVAGYRRGHVPLRDALRFADRVLPEAPMAALLAAVDEVHTITSLAGFEALLRGLRVVCWGAPFYAGWGLTEDRAPLPRARRNRILTVDELVAISLILYPRYVDPLLELPCPVEVVLDRLADPAAWRPGAIARLRRWQGRARAAFRRWSAAEGA</sequence>
<comment type="caution">
    <text evidence="1">The sequence shown here is derived from an EMBL/GenBank/DDBJ whole genome shotgun (WGS) entry which is preliminary data.</text>
</comment>
<dbReference type="Proteomes" id="UP001519924">
    <property type="component" value="Unassembled WGS sequence"/>
</dbReference>
<evidence type="ECO:0008006" key="3">
    <source>
        <dbReference type="Google" id="ProtNLM"/>
    </source>
</evidence>
<dbReference type="InterPro" id="IPR007833">
    <property type="entry name" value="Capsule_polysaccharide_synth"/>
</dbReference>
<organism evidence="1 2">
    <name type="scientific">Caldovatus aquaticus</name>
    <dbReference type="NCBI Taxonomy" id="2865671"/>
    <lineage>
        <taxon>Bacteria</taxon>
        <taxon>Pseudomonadati</taxon>
        <taxon>Pseudomonadota</taxon>
        <taxon>Alphaproteobacteria</taxon>
        <taxon>Acetobacterales</taxon>
        <taxon>Roseomonadaceae</taxon>
        <taxon>Caldovatus</taxon>
    </lineage>
</organism>
<protein>
    <recommendedName>
        <fullName evidence="3">Beta-3-deoxy-D-manno-oct-2-ulosonic acid transferase</fullName>
    </recommendedName>
</protein>
<proteinExistence type="predicted"/>
<accession>A0ABS7F9F6</accession>
<dbReference type="EMBL" id="JAHZUY010000111">
    <property type="protein sequence ID" value="MBW8271476.1"/>
    <property type="molecule type" value="Genomic_DNA"/>
</dbReference>
<feature type="non-terminal residue" evidence="1">
    <location>
        <position position="1"/>
    </location>
</feature>
<dbReference type="CDD" id="cd16439">
    <property type="entry name" value="beta_Kdo_transferase_KpsC_2"/>
    <property type="match status" value="1"/>
</dbReference>
<evidence type="ECO:0000313" key="2">
    <source>
        <dbReference type="Proteomes" id="UP001519924"/>
    </source>
</evidence>